<keyword evidence="8" id="KW-0732">Signal</keyword>
<dbReference type="KEGG" id="cfm:BJL90_08930"/>
<comment type="similarity">
    <text evidence="1 7">Belongs to the peptidase S8 family.</text>
</comment>
<keyword evidence="12" id="KW-1185">Reference proteome</keyword>
<dbReference type="EMBL" id="CP017603">
    <property type="protein sequence ID" value="AOY76010.1"/>
    <property type="molecule type" value="Genomic_DNA"/>
</dbReference>
<feature type="domain" description="Peptidase S8/S53" evidence="9">
    <location>
        <begin position="266"/>
        <end position="525"/>
    </location>
</feature>
<dbReference type="Pfam" id="PF24681">
    <property type="entry name" value="Kelch_KLHDC2_KLHL20_DRC7"/>
    <property type="match status" value="3"/>
</dbReference>
<dbReference type="InterPro" id="IPR023827">
    <property type="entry name" value="Peptidase_S8_Asp-AS"/>
</dbReference>
<sequence length="1472" mass="162625">MQLKKSVKVSLSLFLTVCFIVSLSCQPVKASSEHLDLNELTLNFQASKNKSVQEDELESIKREKVTDSVYSDYRFLQETDDFITDRFIVKYKDSKERNQFVATLKNDIQEIKKTKNKNFEVITTKDKLKTKDFLEIIKKKKADFSIEYIQPDYQLTTASEGTLESEENPTFTEPLDQIDENPLQIPEADGTSPILDYQAANYTRTYEINDPYLDRQWGLFQKPKTEVELQRLSIKTGRPFEELSNQFADNYPVHANVFEAWKQSKGEEIIVAVLDTGIDITHEDLADNIWINIEETASRMDDDENGYIDDIYGWNFSDNNNQVHSKDLAFDEWHGTHIAGIIAAVGGNENGIVGVAPKAKIMPLKVFKNGSAYTSDIINAIEYAEAMGAKIVNCSWGSTKENIALKEVMEKSNILFVVAAGNSSIDLDNTPVYPASFQMPNIITVASINKNGHLSPFSNYGKNTVHVTAPGEEIFSTKPNNDYADSSGTSMAAAFVSGKAALIYANNNSLSPIEVKETIIRSSDKITGLYEKIIGGNKINCGYALFDNRHHNSTLIDIIDIQMDEDITFLQESQGYSLFATDQWKRKTNMPTARTNLGVAAVNGKIYAIGGLGGINKVEEYDPETDRWTTKANMPTGRYGLDVAVVNGKIYAIGGYNGGYINKVEEYNPVTNTWTTKANMPTARSHLGVAVVNGKIYAVGGSNSSGYLNKVEEYNPVTNTWTTKASMPTARDGIALVAANESIYAVGGYTYTGPIKTVEEFNPRTNTWATKASKKTAGGSPAGTEVNGKIYVAGGYWNIDNSNLVEEYDPILNSWAWKPSLSLPRAGLGLATVGSKIYAMGGDIDGDRFGIVEELDLGWTTKTGMPTARNGLGVAAVNGKIYAIGGMDESNGYTFLNKVEEYDPVTDTWTTKANMPTARGFFGIGVVNEKIYVIGGRNSSGYLNIVEEYNPANNSWTSKPSMPTRRSYLAATVANNRIYAMGGQNSSVNYLNVVEEFNPQTNIWTTKKPMPTGRYGLGAAVSNGKVYAIGGCNGDALNIVQEYNPLSDSWINRANMPTRRYLFGITEANGKIYTIGGDGLNFGDNKMEEYDPSTDSWTGKANMPTKRFSISAVTVDNKIYAIGGCNVDNDYNKVEEYSIATNPWSFKASMPTGRSHLGVAAAGNLIYAIGGHNPYDMNYYNKVEVYDTRTNTWSVKANMPTARGHLGVAQANGKIYAIGGYNNSGYSNKVEEYDPITNLWTTKASMPTARRDLAVIRIDGKIYAIGGKNSSGDLSTVEVYDPAKNSWSQKASMPTARSALGVEATNNKIYAIGGMTSSSLRNTVEEYDPISDTWRPRTNMIRPRAYAGAASNGKIYVAGGIHSGDIYYGEADSFEEYDPVQDLWIKKPSMQIARIAPGVAMVDNKIYVIGGQQGDNYNFLDTVECYTLYQKNTFIKYEYNDSSLLKYIRFESGEEIYFEYDDKGNLIRRNKY</sequence>
<protein>
    <submittedName>
        <fullName evidence="11">Thermitase</fullName>
        <ecNumber evidence="11">3.4.21.66</ecNumber>
    </submittedName>
</protein>
<keyword evidence="2" id="KW-0880">Kelch repeat</keyword>
<evidence type="ECO:0000313" key="10">
    <source>
        <dbReference type="EMBL" id="AOY76010.1"/>
    </source>
</evidence>
<accession>A0AAC9RHY3</accession>
<dbReference type="RefSeq" id="WP_070966782.1">
    <property type="nucleotide sequence ID" value="NZ_CP017603.1"/>
</dbReference>
<dbReference type="PANTHER" id="PTHR46344:SF27">
    <property type="entry name" value="KELCH REPEAT SUPERFAMILY PROTEIN"/>
    <property type="match status" value="1"/>
</dbReference>
<dbReference type="EC" id="3.4.21.66" evidence="11"/>
<keyword evidence="3 7" id="KW-0645">Protease</keyword>
<dbReference type="SMART" id="SM00612">
    <property type="entry name" value="Kelch"/>
    <property type="match status" value="18"/>
</dbReference>
<feature type="active site" description="Charge relay system" evidence="7">
    <location>
        <position position="334"/>
    </location>
</feature>
<dbReference type="SUPFAM" id="SSF52743">
    <property type="entry name" value="Subtilisin-like"/>
    <property type="match status" value="1"/>
</dbReference>
<evidence type="ECO:0000256" key="3">
    <source>
        <dbReference type="ARBA" id="ARBA00022670"/>
    </source>
</evidence>
<dbReference type="Proteomes" id="UP000192478">
    <property type="component" value="Chromosome"/>
</dbReference>
<evidence type="ECO:0000313" key="12">
    <source>
        <dbReference type="Proteomes" id="UP000177894"/>
    </source>
</evidence>
<organism evidence="11 13">
    <name type="scientific">Clostridium formicaceticum</name>
    <dbReference type="NCBI Taxonomy" id="1497"/>
    <lineage>
        <taxon>Bacteria</taxon>
        <taxon>Bacillati</taxon>
        <taxon>Bacillota</taxon>
        <taxon>Clostridia</taxon>
        <taxon>Eubacteriales</taxon>
        <taxon>Clostridiaceae</taxon>
        <taxon>Clostridium</taxon>
    </lineage>
</organism>
<gene>
    <name evidence="10" type="ORF">BJL90_08930</name>
    <name evidence="11" type="ORF">CLFO_06880</name>
</gene>
<dbReference type="InterPro" id="IPR022398">
    <property type="entry name" value="Peptidase_S8_His-AS"/>
</dbReference>
<evidence type="ECO:0000259" key="9">
    <source>
        <dbReference type="Pfam" id="PF00082"/>
    </source>
</evidence>
<dbReference type="Gene3D" id="3.40.50.200">
    <property type="entry name" value="Peptidase S8/S53 domain"/>
    <property type="match status" value="1"/>
</dbReference>
<dbReference type="InterPro" id="IPR006652">
    <property type="entry name" value="Kelch_1"/>
</dbReference>
<dbReference type="PRINTS" id="PR00723">
    <property type="entry name" value="SUBTILISIN"/>
</dbReference>
<proteinExistence type="inferred from homology"/>
<reference evidence="10 12" key="1">
    <citation type="submission" date="2016-10" db="EMBL/GenBank/DDBJ databases">
        <title>Complete Genome Sequence of Acetogen Clostridium formicoaceticum ATCC 27076.</title>
        <authorList>
            <person name="Bao T."/>
            <person name="Cheng C."/>
            <person name="Zhao J."/>
            <person name="Yang S.-T."/>
            <person name="Wang J."/>
            <person name="Wang M."/>
        </authorList>
    </citation>
    <scope>NUCLEOTIDE SEQUENCE [LARGE SCALE GENOMIC DNA]</scope>
    <source>
        <strain evidence="10 12">ATCC 27076</strain>
    </source>
</reference>
<dbReference type="EMBL" id="CP020559">
    <property type="protein sequence ID" value="ARE86366.1"/>
    <property type="molecule type" value="Genomic_DNA"/>
</dbReference>
<dbReference type="InterPro" id="IPR000209">
    <property type="entry name" value="Peptidase_S8/S53_dom"/>
</dbReference>
<evidence type="ECO:0000313" key="13">
    <source>
        <dbReference type="Proteomes" id="UP000192478"/>
    </source>
</evidence>
<dbReference type="GO" id="GO:0004252">
    <property type="term" value="F:serine-type endopeptidase activity"/>
    <property type="evidence" value="ECO:0007669"/>
    <property type="project" value="UniProtKB-UniRule"/>
</dbReference>
<dbReference type="Pfam" id="PF01344">
    <property type="entry name" value="Kelch_1"/>
    <property type="match status" value="5"/>
</dbReference>
<evidence type="ECO:0000313" key="11">
    <source>
        <dbReference type="EMBL" id="ARE86366.1"/>
    </source>
</evidence>
<dbReference type="Pfam" id="PF00082">
    <property type="entry name" value="Peptidase_S8"/>
    <property type="match status" value="1"/>
</dbReference>
<dbReference type="GO" id="GO:0006508">
    <property type="term" value="P:proteolysis"/>
    <property type="evidence" value="ECO:0007669"/>
    <property type="project" value="UniProtKB-KW"/>
</dbReference>
<feature type="active site" description="Charge relay system" evidence="7">
    <location>
        <position position="490"/>
    </location>
</feature>
<evidence type="ECO:0000256" key="4">
    <source>
        <dbReference type="ARBA" id="ARBA00022737"/>
    </source>
</evidence>
<feature type="signal peptide" evidence="8">
    <location>
        <begin position="1"/>
        <end position="30"/>
    </location>
</feature>
<keyword evidence="5 7" id="KW-0378">Hydrolase</keyword>
<evidence type="ECO:0000256" key="1">
    <source>
        <dbReference type="ARBA" id="ARBA00011073"/>
    </source>
</evidence>
<dbReference type="InterPro" id="IPR036852">
    <property type="entry name" value="Peptidase_S8/S53_dom_sf"/>
</dbReference>
<dbReference type="Proteomes" id="UP000177894">
    <property type="component" value="Chromosome"/>
</dbReference>
<dbReference type="Gene3D" id="2.120.10.80">
    <property type="entry name" value="Kelch-type beta propeller"/>
    <property type="match status" value="5"/>
</dbReference>
<feature type="chain" id="PRO_5042276911" evidence="8">
    <location>
        <begin position="31"/>
        <end position="1472"/>
    </location>
</feature>
<dbReference type="CDD" id="cd07473">
    <property type="entry name" value="Peptidases_S8_Subtilisin_like"/>
    <property type="match status" value="1"/>
</dbReference>
<reference evidence="11 13" key="2">
    <citation type="submission" date="2017-03" db="EMBL/GenBank/DDBJ databases">
        <title>Complete sequence of Clostridium formicaceticum DSM 92.</title>
        <authorList>
            <person name="Poehlein A."/>
            <person name="Karl M."/>
            <person name="Bengelsdorf F.R."/>
            <person name="Duerre P."/>
            <person name="Daniel R."/>
        </authorList>
    </citation>
    <scope>NUCLEOTIDE SEQUENCE [LARGE SCALE GENOMIC DNA]</scope>
    <source>
        <strain evidence="11 13">DSM 92</strain>
    </source>
</reference>
<feature type="active site" description="Charge relay system" evidence="7">
    <location>
        <position position="275"/>
    </location>
</feature>
<dbReference type="PRINTS" id="PR00501">
    <property type="entry name" value="KELCHREPEAT"/>
</dbReference>
<evidence type="ECO:0000256" key="6">
    <source>
        <dbReference type="ARBA" id="ARBA00022825"/>
    </source>
</evidence>
<name>A0AAC9RHY3_9CLOT</name>
<dbReference type="PANTHER" id="PTHR46344">
    <property type="entry name" value="OS02G0202900 PROTEIN"/>
    <property type="match status" value="1"/>
</dbReference>
<keyword evidence="4" id="KW-0677">Repeat</keyword>
<evidence type="ECO:0000256" key="2">
    <source>
        <dbReference type="ARBA" id="ARBA00022441"/>
    </source>
</evidence>
<keyword evidence="6 7" id="KW-0720">Serine protease</keyword>
<evidence type="ECO:0000256" key="5">
    <source>
        <dbReference type="ARBA" id="ARBA00022801"/>
    </source>
</evidence>
<dbReference type="PROSITE" id="PS51892">
    <property type="entry name" value="SUBTILASE"/>
    <property type="match status" value="1"/>
</dbReference>
<evidence type="ECO:0000256" key="8">
    <source>
        <dbReference type="SAM" id="SignalP"/>
    </source>
</evidence>
<dbReference type="PROSITE" id="PS00137">
    <property type="entry name" value="SUBTILASE_HIS"/>
    <property type="match status" value="1"/>
</dbReference>
<dbReference type="PROSITE" id="PS51257">
    <property type="entry name" value="PROKAR_LIPOPROTEIN"/>
    <property type="match status" value="1"/>
</dbReference>
<dbReference type="InterPro" id="IPR034204">
    <property type="entry name" value="PfSUB1-like_cat_dom"/>
</dbReference>
<evidence type="ECO:0000256" key="7">
    <source>
        <dbReference type="PROSITE-ProRule" id="PRU01240"/>
    </source>
</evidence>
<dbReference type="SUPFAM" id="SSF117281">
    <property type="entry name" value="Kelch motif"/>
    <property type="match status" value="3"/>
</dbReference>
<dbReference type="PROSITE" id="PS00136">
    <property type="entry name" value="SUBTILASE_ASP"/>
    <property type="match status" value="1"/>
</dbReference>
<dbReference type="InterPro" id="IPR015500">
    <property type="entry name" value="Peptidase_S8_subtilisin-rel"/>
</dbReference>
<dbReference type="InterPro" id="IPR015915">
    <property type="entry name" value="Kelch-typ_b-propeller"/>
</dbReference>